<reference evidence="1" key="1">
    <citation type="submission" date="2020-05" db="EMBL/GenBank/DDBJ databases">
        <title>Mycena genomes resolve the evolution of fungal bioluminescence.</title>
        <authorList>
            <person name="Tsai I.J."/>
        </authorList>
    </citation>
    <scope>NUCLEOTIDE SEQUENCE</scope>
    <source>
        <strain evidence="1">CCC161011</strain>
    </source>
</reference>
<proteinExistence type="predicted"/>
<evidence type="ECO:0008006" key="3">
    <source>
        <dbReference type="Google" id="ProtNLM"/>
    </source>
</evidence>
<dbReference type="AlphaFoldDB" id="A0A8H6X7X5"/>
<organism evidence="1 2">
    <name type="scientific">Mycena venus</name>
    <dbReference type="NCBI Taxonomy" id="2733690"/>
    <lineage>
        <taxon>Eukaryota</taxon>
        <taxon>Fungi</taxon>
        <taxon>Dikarya</taxon>
        <taxon>Basidiomycota</taxon>
        <taxon>Agaricomycotina</taxon>
        <taxon>Agaricomycetes</taxon>
        <taxon>Agaricomycetidae</taxon>
        <taxon>Agaricales</taxon>
        <taxon>Marasmiineae</taxon>
        <taxon>Mycenaceae</taxon>
        <taxon>Mycena</taxon>
    </lineage>
</organism>
<evidence type="ECO:0000313" key="1">
    <source>
        <dbReference type="EMBL" id="KAF7335736.1"/>
    </source>
</evidence>
<gene>
    <name evidence="1" type="ORF">MVEN_02229300</name>
</gene>
<dbReference type="EMBL" id="JACAZI010000024">
    <property type="protein sequence ID" value="KAF7335736.1"/>
    <property type="molecule type" value="Genomic_DNA"/>
</dbReference>
<keyword evidence="2" id="KW-1185">Reference proteome</keyword>
<dbReference type="OrthoDB" id="3040553at2759"/>
<accession>A0A8H6X7X5</accession>
<name>A0A8H6X7X5_9AGAR</name>
<evidence type="ECO:0000313" key="2">
    <source>
        <dbReference type="Proteomes" id="UP000620124"/>
    </source>
</evidence>
<comment type="caution">
    <text evidence="1">The sequence shown here is derived from an EMBL/GenBank/DDBJ whole genome shotgun (WGS) entry which is preliminary data.</text>
</comment>
<dbReference type="Proteomes" id="UP000620124">
    <property type="component" value="Unassembled WGS sequence"/>
</dbReference>
<protein>
    <recommendedName>
        <fullName evidence="3">F-box domain-containing protein</fullName>
    </recommendedName>
</protein>
<sequence>MVLTHRAAIASKTIVRWLPNEILAAMMQDVSKLDLIALYRTSRLICKIATLLLYRIIHLSTIPQIESFIRTIKRRSKSSAMLSRHVRKFSIAQMTSTSSCSRASIKESPPFSQFSFLEYLDLYNYTTDFMDVLCDAHFP</sequence>